<evidence type="ECO:0000313" key="2">
    <source>
        <dbReference type="Proteomes" id="UP001250181"/>
    </source>
</evidence>
<dbReference type="EMBL" id="JAWCTQ010000016">
    <property type="protein sequence ID" value="MDT9683325.1"/>
    <property type="molecule type" value="Genomic_DNA"/>
</dbReference>
<gene>
    <name evidence="1" type="ORF">RND61_14765</name>
</gene>
<accession>A0ABU3QKM9</accession>
<dbReference type="Proteomes" id="UP001250181">
    <property type="component" value="Unassembled WGS sequence"/>
</dbReference>
<protein>
    <submittedName>
        <fullName evidence="1">Uncharacterized protein</fullName>
    </submittedName>
</protein>
<evidence type="ECO:0000313" key="1">
    <source>
        <dbReference type="EMBL" id="MDT9683325.1"/>
    </source>
</evidence>
<organism evidence="1 2">
    <name type="scientific">Streptomyces tamarix</name>
    <dbReference type="NCBI Taxonomy" id="3078565"/>
    <lineage>
        <taxon>Bacteria</taxon>
        <taxon>Bacillati</taxon>
        <taxon>Actinomycetota</taxon>
        <taxon>Actinomycetes</taxon>
        <taxon>Kitasatosporales</taxon>
        <taxon>Streptomycetaceae</taxon>
        <taxon>Streptomyces</taxon>
    </lineage>
</organism>
<name>A0ABU3QKM9_9ACTN</name>
<keyword evidence="2" id="KW-1185">Reference proteome</keyword>
<comment type="caution">
    <text evidence="1">The sequence shown here is derived from an EMBL/GenBank/DDBJ whole genome shotgun (WGS) entry which is preliminary data.</text>
</comment>
<reference evidence="1 2" key="1">
    <citation type="submission" date="2023-09" db="EMBL/GenBank/DDBJ databases">
        <title>Streptomyces sp. nov.: A antagonism against Alternaria gaisen Producing Streptochlin, Isolated from Tamarix root soil.</title>
        <authorList>
            <person name="Chen Y."/>
        </authorList>
    </citation>
    <scope>NUCLEOTIDE SEQUENCE [LARGE SCALE GENOMIC DNA]</scope>
    <source>
        <strain evidence="1 2">TRM76323</strain>
    </source>
</reference>
<proteinExistence type="predicted"/>
<sequence length="239" mass="27840">MTKYFYNNDLGKRRWITYNALTGVVNNVSDYKNGRDFPDNYSVDPYSFETVLGHPVHSEYETYPKGTPENPVMILDDNPTVVTGYFSVPGYDALNKPTVPKKYLEKSETILNKKYLNDVEKIIINRSDRSDGYNITATMVPRDRVDHSEDISDGTKYAFFVKDRPQLTLGKYSGIHEYLGIYDWLEDNYDTSFDYYTRDEVSELAPYINQKEMKAISEEDIKEQIKKAPYSLVIYIKNR</sequence>
<dbReference type="RefSeq" id="WP_315878399.1">
    <property type="nucleotide sequence ID" value="NZ_JAWCTQ010000016.1"/>
</dbReference>